<dbReference type="CDD" id="cd14797">
    <property type="entry name" value="DUF302"/>
    <property type="match status" value="1"/>
</dbReference>
<feature type="domain" description="DUF302" evidence="2">
    <location>
        <begin position="64"/>
        <end position="120"/>
    </location>
</feature>
<accession>A0A5P6NZV6</accession>
<dbReference type="Pfam" id="PF03625">
    <property type="entry name" value="DUF302"/>
    <property type="match status" value="1"/>
</dbReference>
<dbReference type="InterPro" id="IPR035923">
    <property type="entry name" value="TT1751-like_sf"/>
</dbReference>
<evidence type="ECO:0000256" key="1">
    <source>
        <dbReference type="SAM" id="SignalP"/>
    </source>
</evidence>
<dbReference type="OrthoDB" id="5783872at2"/>
<evidence type="ECO:0000259" key="2">
    <source>
        <dbReference type="Pfam" id="PF03625"/>
    </source>
</evidence>
<feature type="chain" id="PRO_5024818514" evidence="1">
    <location>
        <begin position="21"/>
        <end position="158"/>
    </location>
</feature>
<dbReference type="SUPFAM" id="SSF103247">
    <property type="entry name" value="TT1751-like"/>
    <property type="match status" value="1"/>
</dbReference>
<dbReference type="PANTHER" id="PTHR38342">
    <property type="entry name" value="SLR5037 PROTEIN"/>
    <property type="match status" value="1"/>
</dbReference>
<dbReference type="Proteomes" id="UP000325641">
    <property type="component" value="Chromosome"/>
</dbReference>
<dbReference type="InterPro" id="IPR005180">
    <property type="entry name" value="DUF302"/>
</dbReference>
<gene>
    <name evidence="3" type="ORF">F8237_02405</name>
</gene>
<protein>
    <submittedName>
        <fullName evidence="3">DUF302 domain-containing protein</fullName>
    </submittedName>
</protein>
<keyword evidence="1" id="KW-0732">Signal</keyword>
<dbReference type="EMBL" id="CP044543">
    <property type="protein sequence ID" value="QFI71324.1"/>
    <property type="molecule type" value="Genomic_DNA"/>
</dbReference>
<reference evidence="4" key="1">
    <citation type="submission" date="2019-10" db="EMBL/GenBank/DDBJ databases">
        <title>Complete Genome Sequence of Bradyrhizobium betae type strain PL7HG1T.</title>
        <authorList>
            <person name="Bromfield E.S.P."/>
            <person name="Cloutier S."/>
        </authorList>
    </citation>
    <scope>NUCLEOTIDE SEQUENCE [LARGE SCALE GENOMIC DNA]</scope>
    <source>
        <strain evidence="4">PL7HG1</strain>
    </source>
</reference>
<dbReference type="PANTHER" id="PTHR38342:SF2">
    <property type="entry name" value="INNER MEMBRANE OR EXPORTED"/>
    <property type="match status" value="1"/>
</dbReference>
<proteinExistence type="predicted"/>
<dbReference type="Gene3D" id="3.30.310.70">
    <property type="entry name" value="TT1751-like domain"/>
    <property type="match status" value="1"/>
</dbReference>
<dbReference type="AlphaFoldDB" id="A0A5P6NZV6"/>
<name>A0A5P6NZV6_9BRAD</name>
<evidence type="ECO:0000313" key="4">
    <source>
        <dbReference type="Proteomes" id="UP000325641"/>
    </source>
</evidence>
<organism evidence="3 4">
    <name type="scientific">Bradyrhizobium betae</name>
    <dbReference type="NCBI Taxonomy" id="244734"/>
    <lineage>
        <taxon>Bacteria</taxon>
        <taxon>Pseudomonadati</taxon>
        <taxon>Pseudomonadota</taxon>
        <taxon>Alphaproteobacteria</taxon>
        <taxon>Hyphomicrobiales</taxon>
        <taxon>Nitrobacteraceae</taxon>
        <taxon>Bradyrhizobium</taxon>
    </lineage>
</organism>
<feature type="signal peptide" evidence="1">
    <location>
        <begin position="1"/>
        <end position="20"/>
    </location>
</feature>
<sequence>MRYVLAVLFVSLSAMSSVMGGTVGAREGWVVIDTTYSFSELTGRLETAVKDQGMGLVTSASASDGAKAAGFQIPGNKVYGVFRNDFARRMLAANVAAGIEAPIRFYVTENADGTATLSYKKATTVFAPYEQQPSELKGIAAELDEIFGKIAESATLRK</sequence>
<evidence type="ECO:0000313" key="3">
    <source>
        <dbReference type="EMBL" id="QFI71324.1"/>
    </source>
</evidence>
<dbReference type="KEGG" id="bbet:F8237_02405"/>